<organism evidence="1">
    <name type="scientific">Clostridium botulinum B str. Osaka05</name>
    <dbReference type="NCBI Taxonomy" id="1407017"/>
    <lineage>
        <taxon>Bacteria</taxon>
        <taxon>Bacillati</taxon>
        <taxon>Bacillota</taxon>
        <taxon>Clostridia</taxon>
        <taxon>Eubacteriales</taxon>
        <taxon>Clostridiaceae</taxon>
        <taxon>Clostridium</taxon>
    </lineage>
</organism>
<evidence type="ECO:0000313" key="1">
    <source>
        <dbReference type="EMBL" id="BAO05214.1"/>
    </source>
</evidence>
<dbReference type="HOGENOM" id="CLU_2648040_0_0_9"/>
<dbReference type="EMBL" id="BA000059">
    <property type="protein sequence ID" value="BAO05214.1"/>
    <property type="molecule type" value="Genomic_DNA"/>
</dbReference>
<name>A0A060NA12_CLOBO</name>
<dbReference type="Proteomes" id="UP000054164">
    <property type="component" value="Unassembled WGS sequence"/>
</dbReference>
<sequence>MHENLDIFQFGEYIINIFSEKKYKEIDVFFNDMHIKIDKESTVNNIVQSYTNEIVDSFQNTSNCNKIYSIFKRKDH</sequence>
<reference evidence="1" key="1">
    <citation type="submission" date="2013-10" db="EMBL/GenBank/DDBJ databases">
        <title>Draft genome sequence of Clostridium botulinum type B strain Osaka05.</title>
        <authorList>
            <person name="Sakaguchi Y."/>
            <person name="Hosomi K."/>
            <person name="Uchiyama J."/>
            <person name="Ogura Y."/>
            <person name="Sakaguchi M."/>
            <person name="Kohda T."/>
            <person name="Mukamoto M."/>
            <person name="Misawa N."/>
            <person name="Matsuzaki S."/>
            <person name="Hayashi T."/>
            <person name="Kozaki S."/>
        </authorList>
    </citation>
    <scope>NUCLEOTIDE SEQUENCE</scope>
    <source>
        <strain evidence="1">Osaka05</strain>
    </source>
</reference>
<gene>
    <name evidence="1" type="ORF">CBO05P2_189</name>
</gene>
<dbReference type="RefSeq" id="WP_030032405.1">
    <property type="nucleotide sequence ID" value="NZ_BA000059.1"/>
</dbReference>
<proteinExistence type="predicted"/>
<accession>A0A060NA12</accession>
<protein>
    <submittedName>
        <fullName evidence="1">Uncharacterized protein</fullName>
    </submittedName>
</protein>
<dbReference type="AlphaFoldDB" id="A0A060NA12"/>